<dbReference type="Proteomes" id="UP000730618">
    <property type="component" value="Unassembled WGS sequence"/>
</dbReference>
<reference evidence="2 3" key="1">
    <citation type="submission" date="2021-06" db="EMBL/GenBank/DDBJ databases">
        <authorList>
            <person name="Criscuolo A."/>
        </authorList>
    </citation>
    <scope>NUCLEOTIDE SEQUENCE [LARGE SCALE GENOMIC DNA]</scope>
    <source>
        <strain evidence="3">CIP 111802</strain>
    </source>
</reference>
<feature type="transmembrane region" description="Helical" evidence="1">
    <location>
        <begin position="52"/>
        <end position="72"/>
    </location>
</feature>
<keyword evidence="1" id="KW-0812">Transmembrane</keyword>
<proteinExistence type="predicted"/>
<evidence type="ECO:0000313" key="2">
    <source>
        <dbReference type="EMBL" id="CAG7649549.1"/>
    </source>
</evidence>
<evidence type="ECO:0000313" key="3">
    <source>
        <dbReference type="Proteomes" id="UP000730618"/>
    </source>
</evidence>
<organism evidence="2 3">
    <name type="scientific">Paenibacillus allorhizosphaerae</name>
    <dbReference type="NCBI Taxonomy" id="2849866"/>
    <lineage>
        <taxon>Bacteria</taxon>
        <taxon>Bacillati</taxon>
        <taxon>Bacillota</taxon>
        <taxon>Bacilli</taxon>
        <taxon>Bacillales</taxon>
        <taxon>Paenibacillaceae</taxon>
        <taxon>Paenibacillus</taxon>
    </lineage>
</organism>
<dbReference type="EMBL" id="CAJVCE010000013">
    <property type="protein sequence ID" value="CAG7649549.1"/>
    <property type="molecule type" value="Genomic_DNA"/>
</dbReference>
<name>A0ABN7TSR4_9BACL</name>
<keyword evidence="1" id="KW-1133">Transmembrane helix</keyword>
<protein>
    <submittedName>
        <fullName evidence="2">Uncharacterized protein</fullName>
    </submittedName>
</protein>
<evidence type="ECO:0000256" key="1">
    <source>
        <dbReference type="SAM" id="Phobius"/>
    </source>
</evidence>
<accession>A0ABN7TSR4</accession>
<comment type="caution">
    <text evidence="2">The sequence shown here is derived from an EMBL/GenBank/DDBJ whole genome shotgun (WGS) entry which is preliminary data.</text>
</comment>
<sequence>MKNHKYESHRFGHNKIYIKCIIFGETNVLHHERGDLNVMGIYPKRHRRRKGLPGALLAAFVWLTGTIAAAWVTSAAPQPPAKAKATWLWDTSLIGTSFGRDEIFQFVKDEQVSRIFLQIDTGIDISAYRNFIITAADYNVEVYALDGAPDWALPEHRERIADLIDFVKTYNDSVDTNERFAGIQLDVEPYLLPAWNTDQAETAQHWLEAMVFFHDETKQATALQTSAALPFWLDGVPLGNGNSMAEAMIDKLDEVALMSYRDQGEAAVNLVQEELELGDKYEKKVWIGLETNRIPDTPSISFYDAGKTELAREIARIDKLLKSRSSYAGVCVHDYSGWRSLR</sequence>
<keyword evidence="3" id="KW-1185">Reference proteome</keyword>
<keyword evidence="1" id="KW-0472">Membrane</keyword>
<gene>
    <name evidence="2" type="ORF">PAECIP111802_04517</name>
</gene>